<gene>
    <name evidence="1" type="ORF">JHL16_08665</name>
</gene>
<sequence length="71" mass="7680">MPRLFFDPAGMQQLSHVYDRAKKALEQHGALTSVDLDLVAARLLRAAADGIHDEEALLRAALGGKLDPSAR</sequence>
<comment type="caution">
    <text evidence="1">The sequence shown here is derived from an EMBL/GenBank/DDBJ whole genome shotgun (WGS) entry which is preliminary data.</text>
</comment>
<dbReference type="EMBL" id="JAENHL010000006">
    <property type="protein sequence ID" value="MBK1866420.1"/>
    <property type="molecule type" value="Genomic_DNA"/>
</dbReference>
<evidence type="ECO:0000313" key="1">
    <source>
        <dbReference type="EMBL" id="MBK1866420.1"/>
    </source>
</evidence>
<accession>A0ACC5R185</accession>
<protein>
    <submittedName>
        <fullName evidence="1">Uncharacterized protein</fullName>
    </submittedName>
</protein>
<reference evidence="1" key="1">
    <citation type="submission" date="2021-01" db="EMBL/GenBank/DDBJ databases">
        <authorList>
            <person name="Sun Q."/>
        </authorList>
    </citation>
    <scope>NUCLEOTIDE SEQUENCE</scope>
    <source>
        <strain evidence="1">YIM B02566</strain>
    </source>
</reference>
<dbReference type="Proteomes" id="UP000616151">
    <property type="component" value="Unassembled WGS sequence"/>
</dbReference>
<evidence type="ECO:0000313" key="2">
    <source>
        <dbReference type="Proteomes" id="UP000616151"/>
    </source>
</evidence>
<organism evidence="1 2">
    <name type="scientific">Taklimakanibacter albus</name>
    <dbReference type="NCBI Taxonomy" id="2800327"/>
    <lineage>
        <taxon>Bacteria</taxon>
        <taxon>Pseudomonadati</taxon>
        <taxon>Pseudomonadota</taxon>
        <taxon>Alphaproteobacteria</taxon>
        <taxon>Hyphomicrobiales</taxon>
        <taxon>Aestuariivirgaceae</taxon>
        <taxon>Taklimakanibacter</taxon>
    </lineage>
</organism>
<keyword evidence="2" id="KW-1185">Reference proteome</keyword>
<proteinExistence type="predicted"/>
<name>A0ACC5R185_9HYPH</name>